<dbReference type="VEuPathDB" id="PlasmoDB:PVPAM_050037400"/>
<gene>
    <name evidence="2" type="ORF">PVT01_070039100</name>
</gene>
<feature type="compositionally biased region" description="Polar residues" evidence="1">
    <location>
        <begin position="248"/>
        <end position="269"/>
    </location>
</feature>
<dbReference type="VEuPathDB" id="PlasmoDB:PVW1_050035000"/>
<feature type="compositionally biased region" description="Basic residues" evidence="1">
    <location>
        <begin position="232"/>
        <end position="241"/>
    </location>
</feature>
<sequence>LRKDEHKVGSLFSNYEGGKKSRKSRENSENESYIYSKLLEKTYNSNLMNHFCQKKNKIKIKYISMVHDIIYKKFILLSNTIFPRNLHESEILYTLFPHEPHTFMFLHRDDNFQYQNETFLKYVTFSDYLMNMNHLGDARKGGASADGHALGGVGISGVGISGVGISGVGISGGVAASGDLYEGGLLSQDACSALQNGNINMNVHVGNSRGIDKDFYVDQKKNTTRCDAARCGKAKQNKTKQNKSQTNRGQTNRSATKRSAQQNKSNDATTQKKKYTLGSVSQFFHLTLAKENAPVRLRRCLSPPQRRSENLPQRTSPSNRAFGASVYMRNGCQGDAKRMAGDCRVAAKWMADDCWNISPPRVPPILA</sequence>
<feature type="region of interest" description="Disordered" evidence="1">
    <location>
        <begin position="231"/>
        <end position="273"/>
    </location>
</feature>
<feature type="non-terminal residue" evidence="2">
    <location>
        <position position="1"/>
    </location>
</feature>
<protein>
    <submittedName>
        <fullName evidence="2">Uncharacterized protein</fullName>
    </submittedName>
</protein>
<name>A0A1G4GVU0_PLAVI</name>
<evidence type="ECO:0000313" key="2">
    <source>
        <dbReference type="EMBL" id="SCO66677.1"/>
    </source>
</evidence>
<dbReference type="Proteomes" id="UP000196402">
    <property type="component" value="Chromosome 7"/>
</dbReference>
<accession>A0A1G4GVU0</accession>
<dbReference type="AlphaFoldDB" id="A0A1G4GVU0"/>
<evidence type="ECO:0000313" key="3">
    <source>
        <dbReference type="Proteomes" id="UP000196402"/>
    </source>
</evidence>
<dbReference type="VEuPathDB" id="PlasmoDB:PVX_090110"/>
<dbReference type="VEuPathDB" id="PlasmoDB:PVP01_0529800"/>
<proteinExistence type="predicted"/>
<dbReference type="EMBL" id="LT615245">
    <property type="protein sequence ID" value="SCO66677.1"/>
    <property type="molecule type" value="Genomic_DNA"/>
</dbReference>
<organism evidence="2 3">
    <name type="scientific">Plasmodium vivax</name>
    <name type="common">malaria parasite P. vivax</name>
    <dbReference type="NCBI Taxonomy" id="5855"/>
    <lineage>
        <taxon>Eukaryota</taxon>
        <taxon>Sar</taxon>
        <taxon>Alveolata</taxon>
        <taxon>Apicomplexa</taxon>
        <taxon>Aconoidasida</taxon>
        <taxon>Haemosporida</taxon>
        <taxon>Plasmodiidae</taxon>
        <taxon>Plasmodium</taxon>
        <taxon>Plasmodium (Plasmodium)</taxon>
    </lineage>
</organism>
<evidence type="ECO:0000256" key="1">
    <source>
        <dbReference type="SAM" id="MobiDB-lite"/>
    </source>
</evidence>
<reference evidence="2 3" key="1">
    <citation type="submission" date="2016-07" db="EMBL/GenBank/DDBJ databases">
        <authorList>
            <consortium name="Pathogen Informatics"/>
        </authorList>
    </citation>
    <scope>NUCLEOTIDE SEQUENCE [LARGE SCALE GENOMIC DNA]</scope>
</reference>